<reference evidence="1" key="1">
    <citation type="submission" date="2018-05" db="EMBL/GenBank/DDBJ databases">
        <authorList>
            <person name="Lanie J.A."/>
            <person name="Ng W.-L."/>
            <person name="Kazmierczak K.M."/>
            <person name="Andrzejewski T.M."/>
            <person name="Davidsen T.M."/>
            <person name="Wayne K.J."/>
            <person name="Tettelin H."/>
            <person name="Glass J.I."/>
            <person name="Rusch D."/>
            <person name="Podicherti R."/>
            <person name="Tsui H.-C.T."/>
            <person name="Winkler M.E."/>
        </authorList>
    </citation>
    <scope>NUCLEOTIDE SEQUENCE</scope>
</reference>
<feature type="non-terminal residue" evidence="1">
    <location>
        <position position="25"/>
    </location>
</feature>
<protein>
    <recommendedName>
        <fullName evidence="2">Short-chain dehydrogenase/reductase SDR</fullName>
    </recommendedName>
</protein>
<name>A0A382WGH9_9ZZZZ</name>
<dbReference type="EMBL" id="UINC01159562">
    <property type="protein sequence ID" value="SVD57720.1"/>
    <property type="molecule type" value="Genomic_DNA"/>
</dbReference>
<dbReference type="AlphaFoldDB" id="A0A382WGH9"/>
<accession>A0A382WGH9</accession>
<evidence type="ECO:0008006" key="2">
    <source>
        <dbReference type="Google" id="ProtNLM"/>
    </source>
</evidence>
<evidence type="ECO:0000313" key="1">
    <source>
        <dbReference type="EMBL" id="SVD57720.1"/>
    </source>
</evidence>
<dbReference type="SUPFAM" id="SSF51735">
    <property type="entry name" value="NAD(P)-binding Rossmann-fold domains"/>
    <property type="match status" value="1"/>
</dbReference>
<proteinExistence type="predicted"/>
<gene>
    <name evidence="1" type="ORF">METZ01_LOCUS410574</name>
</gene>
<sequence length="25" mass="2702">MPILDDFQLNGKVALVTGCRRGIGK</sequence>
<organism evidence="1">
    <name type="scientific">marine metagenome</name>
    <dbReference type="NCBI Taxonomy" id="408172"/>
    <lineage>
        <taxon>unclassified sequences</taxon>
        <taxon>metagenomes</taxon>
        <taxon>ecological metagenomes</taxon>
    </lineage>
</organism>
<dbReference type="InterPro" id="IPR036291">
    <property type="entry name" value="NAD(P)-bd_dom_sf"/>
</dbReference>